<dbReference type="InterPro" id="IPR002836">
    <property type="entry name" value="PDCD5-like"/>
</dbReference>
<dbReference type="AlphaFoldDB" id="A0A7G9YNL5"/>
<dbReference type="Gene3D" id="1.10.8.140">
    <property type="entry name" value="PDCD5-like"/>
    <property type="match status" value="1"/>
</dbReference>
<dbReference type="Pfam" id="PF01984">
    <property type="entry name" value="dsDNA_bind"/>
    <property type="match status" value="1"/>
</dbReference>
<feature type="compositionally biased region" description="Low complexity" evidence="4">
    <location>
        <begin position="15"/>
        <end position="37"/>
    </location>
</feature>
<dbReference type="GO" id="GO:0003677">
    <property type="term" value="F:DNA binding"/>
    <property type="evidence" value="ECO:0007669"/>
    <property type="project" value="UniProtKB-UniRule"/>
</dbReference>
<evidence type="ECO:0000256" key="3">
    <source>
        <dbReference type="HAMAP-Rule" id="MF_00026"/>
    </source>
</evidence>
<gene>
    <name evidence="5" type="ORF">IDCAPMJN_00036</name>
</gene>
<proteinExistence type="inferred from homology"/>
<name>A0A7G9YNL5_9EURY</name>
<dbReference type="GO" id="GO:0005829">
    <property type="term" value="C:cytosol"/>
    <property type="evidence" value="ECO:0007669"/>
    <property type="project" value="TreeGrafter"/>
</dbReference>
<evidence type="ECO:0000256" key="4">
    <source>
        <dbReference type="SAM" id="MobiDB-lite"/>
    </source>
</evidence>
<accession>A0A7G9YNL5</accession>
<reference evidence="5" key="1">
    <citation type="submission" date="2020-06" db="EMBL/GenBank/DDBJ databases">
        <title>Unique genomic features of the anaerobic methanotrophic archaea.</title>
        <authorList>
            <person name="Chadwick G.L."/>
            <person name="Skennerton C.T."/>
            <person name="Laso-Perez R."/>
            <person name="Leu A.O."/>
            <person name="Speth D.R."/>
            <person name="Yu H."/>
            <person name="Morgan-Lang C."/>
            <person name="Hatzenpichler R."/>
            <person name="Goudeau D."/>
            <person name="Malmstrom R."/>
            <person name="Brazelton W.J."/>
            <person name="Woyke T."/>
            <person name="Hallam S.J."/>
            <person name="Tyson G.W."/>
            <person name="Wegener G."/>
            <person name="Boetius A."/>
            <person name="Orphan V."/>
        </authorList>
    </citation>
    <scope>NUCLEOTIDE SEQUENCE</scope>
</reference>
<evidence type="ECO:0000313" key="5">
    <source>
        <dbReference type="EMBL" id="QNO49599.1"/>
    </source>
</evidence>
<dbReference type="PIRSF" id="PIRSF015730">
    <property type="entry name" value="TFAR19"/>
    <property type="match status" value="1"/>
</dbReference>
<dbReference type="NCBIfam" id="NF003268">
    <property type="entry name" value="PRK04239.1"/>
    <property type="match status" value="1"/>
</dbReference>
<dbReference type="InterPro" id="IPR036883">
    <property type="entry name" value="PDCD5-like_sf"/>
</dbReference>
<keyword evidence="2 3" id="KW-0238">DNA-binding</keyword>
<dbReference type="HAMAP" id="MF_00026">
    <property type="entry name" value="dsDNA_bind"/>
    <property type="match status" value="1"/>
</dbReference>
<dbReference type="SUPFAM" id="SSF46950">
    <property type="entry name" value="Double-stranded DNA-binding domain"/>
    <property type="match status" value="1"/>
</dbReference>
<protein>
    <recommendedName>
        <fullName evidence="3">DNA-binding protein IDCAPMJN_00036</fullName>
    </recommendedName>
</protein>
<evidence type="ECO:0000256" key="2">
    <source>
        <dbReference type="ARBA" id="ARBA00023125"/>
    </source>
</evidence>
<evidence type="ECO:0000256" key="1">
    <source>
        <dbReference type="ARBA" id="ARBA00010490"/>
    </source>
</evidence>
<sequence>MSGELDEIRRKRLEQMQQQQQSTAYQQAAQQQQQQQQVEEAKQTILRQILTQEARERLTTLRMARPQLAEQVEMQLISLAQSGRLQSKIDDAKLKALLQQIQPKKKEMSIKHI</sequence>
<organism evidence="5">
    <name type="scientific">Candidatus Methanogaster sp. ANME-2c ERB4</name>
    <dbReference type="NCBI Taxonomy" id="2759911"/>
    <lineage>
        <taxon>Archaea</taxon>
        <taxon>Methanobacteriati</taxon>
        <taxon>Methanobacteriota</taxon>
        <taxon>Stenosarchaea group</taxon>
        <taxon>Methanomicrobia</taxon>
        <taxon>Methanosarcinales</taxon>
        <taxon>ANME-2 cluster</taxon>
        <taxon>Candidatus Methanogasteraceae</taxon>
        <taxon>Candidatus Methanogaster</taxon>
    </lineage>
</organism>
<feature type="region of interest" description="Disordered" evidence="4">
    <location>
        <begin position="1"/>
        <end position="37"/>
    </location>
</feature>
<dbReference type="EMBL" id="MT631383">
    <property type="protein sequence ID" value="QNO49599.1"/>
    <property type="molecule type" value="Genomic_DNA"/>
</dbReference>
<dbReference type="InterPro" id="IPR022889">
    <property type="entry name" value="DNA_bind_arc"/>
</dbReference>
<dbReference type="PANTHER" id="PTHR10840:SF0">
    <property type="entry name" value="PROGRAMMED CELL DEATH PROTEIN 5"/>
    <property type="match status" value="1"/>
</dbReference>
<comment type="similarity">
    <text evidence="1 3">Belongs to the PDCD5 family.</text>
</comment>
<dbReference type="PANTHER" id="PTHR10840">
    <property type="entry name" value="PROGRAMMED CELL DEATH PROTEIN 5"/>
    <property type="match status" value="1"/>
</dbReference>